<dbReference type="EMBL" id="MN125755">
    <property type="protein sequence ID" value="QDO16222.1"/>
    <property type="molecule type" value="mRNA"/>
</dbReference>
<keyword evidence="13" id="KW-0456">Lyase</keyword>
<dbReference type="InterPro" id="IPR020848">
    <property type="entry name" value="AP_endonuclease_F1_CS"/>
</dbReference>
<evidence type="ECO:0000256" key="7">
    <source>
        <dbReference type="ARBA" id="ARBA00023242"/>
    </source>
</evidence>
<feature type="binding site" evidence="8">
    <location>
        <position position="127"/>
    </location>
    <ligand>
        <name>Mg(2+)</name>
        <dbReference type="ChEBI" id="CHEBI:18420"/>
        <label>1</label>
    </ligand>
</feature>
<dbReference type="InterPro" id="IPR036691">
    <property type="entry name" value="Endo/exonu/phosph_ase_sf"/>
</dbReference>
<dbReference type="AlphaFoldDB" id="A0A516AFX8"/>
<dbReference type="PANTHER" id="PTHR22748:SF6">
    <property type="entry name" value="DNA-(APURINIC OR APYRIMIDINIC SITE) ENDONUCLEASE"/>
    <property type="match status" value="1"/>
</dbReference>
<keyword evidence="5" id="KW-0378">Hydrolase</keyword>
<feature type="binding site" evidence="8">
    <location>
        <position position="305"/>
    </location>
    <ligand>
        <name>Mg(2+)</name>
        <dbReference type="ChEBI" id="CHEBI:18420"/>
        <label>1</label>
    </ligand>
</feature>
<dbReference type="GO" id="GO:0016829">
    <property type="term" value="F:lyase activity"/>
    <property type="evidence" value="ECO:0007669"/>
    <property type="project" value="UniProtKB-KW"/>
</dbReference>
<dbReference type="PROSITE" id="PS00354">
    <property type="entry name" value="HMGI_Y"/>
    <property type="match status" value="1"/>
</dbReference>
<dbReference type="PANTHER" id="PTHR22748">
    <property type="entry name" value="AP ENDONUCLEASE"/>
    <property type="match status" value="1"/>
</dbReference>
<keyword evidence="10" id="KW-0227">DNA damage</keyword>
<feature type="region of interest" description="Disordered" evidence="11">
    <location>
        <begin position="1"/>
        <end position="115"/>
    </location>
</feature>
<feature type="site" description="Important for catalytic activity" evidence="9">
    <location>
        <position position="399"/>
    </location>
</feature>
<dbReference type="CDD" id="cd09087">
    <property type="entry name" value="Ape1-like_AP-endo"/>
    <property type="match status" value="1"/>
</dbReference>
<dbReference type="GO" id="GO:0005634">
    <property type="term" value="C:nucleus"/>
    <property type="evidence" value="ECO:0007669"/>
    <property type="project" value="UniProtKB-SubCell"/>
</dbReference>
<dbReference type="GO" id="GO:0003906">
    <property type="term" value="F:DNA-(apurinic or apyrimidinic site) endonuclease activity"/>
    <property type="evidence" value="ECO:0007669"/>
    <property type="project" value="TreeGrafter"/>
</dbReference>
<evidence type="ECO:0000259" key="12">
    <source>
        <dbReference type="Pfam" id="PF03372"/>
    </source>
</evidence>
<feature type="site" description="Transition state stabilizer" evidence="9">
    <location>
        <position position="305"/>
    </location>
</feature>
<evidence type="ECO:0000256" key="10">
    <source>
        <dbReference type="RuleBase" id="RU362131"/>
    </source>
</evidence>
<dbReference type="InterPro" id="IPR017956">
    <property type="entry name" value="AT_hook_DNA-bd_motif"/>
</dbReference>
<comment type="subcellular location">
    <subcellularLocation>
        <location evidence="2">Nucleus</location>
    </subcellularLocation>
</comment>
<dbReference type="Pfam" id="PF03372">
    <property type="entry name" value="Exo_endo_phos"/>
    <property type="match status" value="1"/>
</dbReference>
<dbReference type="GO" id="GO:0046872">
    <property type="term" value="F:metal ion binding"/>
    <property type="evidence" value="ECO:0007669"/>
    <property type="project" value="UniProtKB-KW"/>
</dbReference>
<dbReference type="Gene3D" id="3.60.10.10">
    <property type="entry name" value="Endonuclease/exonuclease/phosphatase"/>
    <property type="match status" value="1"/>
</dbReference>
<feature type="compositionally biased region" description="Low complexity" evidence="11">
    <location>
        <begin position="28"/>
        <end position="48"/>
    </location>
</feature>
<comment type="similarity">
    <text evidence="3 10">Belongs to the DNA repair enzymes AP/ExoA family.</text>
</comment>
<evidence type="ECO:0000256" key="3">
    <source>
        <dbReference type="ARBA" id="ARBA00007092"/>
    </source>
</evidence>
<dbReference type="SUPFAM" id="SSF56219">
    <property type="entry name" value="DNase I-like"/>
    <property type="match status" value="1"/>
</dbReference>
<evidence type="ECO:0000256" key="1">
    <source>
        <dbReference type="ARBA" id="ARBA00001936"/>
    </source>
</evidence>
<keyword evidence="10" id="KW-0234">DNA repair</keyword>
<organism evidence="13">
    <name type="scientific">Lingulaulax polyedra</name>
    <name type="common">Dinoflagellate</name>
    <name type="synonym">Lingulodinium polyedra</name>
    <dbReference type="NCBI Taxonomy" id="160621"/>
    <lineage>
        <taxon>Eukaryota</taxon>
        <taxon>Sar</taxon>
        <taxon>Alveolata</taxon>
        <taxon>Dinophyceae</taxon>
        <taxon>Gonyaulacales</taxon>
        <taxon>Lingulodiniaceae</taxon>
        <taxon>Lingulaulax</taxon>
    </lineage>
</organism>
<dbReference type="InterPro" id="IPR005135">
    <property type="entry name" value="Endo/exonuclease/phosphatase"/>
</dbReference>
<evidence type="ECO:0000256" key="2">
    <source>
        <dbReference type="ARBA" id="ARBA00004123"/>
    </source>
</evidence>
<feature type="region of interest" description="Disordered" evidence="11">
    <location>
        <begin position="415"/>
        <end position="434"/>
    </location>
</feature>
<evidence type="ECO:0000256" key="4">
    <source>
        <dbReference type="ARBA" id="ARBA00022723"/>
    </source>
</evidence>
<evidence type="ECO:0000256" key="6">
    <source>
        <dbReference type="ARBA" id="ARBA00022842"/>
    </source>
</evidence>
<dbReference type="GO" id="GO:0006355">
    <property type="term" value="P:regulation of DNA-templated transcription"/>
    <property type="evidence" value="ECO:0007669"/>
    <property type="project" value="InterPro"/>
</dbReference>
<dbReference type="GO" id="GO:0008081">
    <property type="term" value="F:phosphoric diester hydrolase activity"/>
    <property type="evidence" value="ECO:0007669"/>
    <property type="project" value="TreeGrafter"/>
</dbReference>
<feature type="domain" description="Endonuclease/exonuclease/phosphatase" evidence="12">
    <location>
        <begin position="124"/>
        <end position="409"/>
    </location>
</feature>
<dbReference type="PROSITE" id="PS00728">
    <property type="entry name" value="AP_NUCLEASE_F1_3"/>
    <property type="match status" value="1"/>
</dbReference>
<dbReference type="GO" id="GO:0008311">
    <property type="term" value="F:double-stranded DNA 3'-5' DNA exonuclease activity"/>
    <property type="evidence" value="ECO:0007669"/>
    <property type="project" value="TreeGrafter"/>
</dbReference>
<evidence type="ECO:0000256" key="5">
    <source>
        <dbReference type="ARBA" id="ARBA00022801"/>
    </source>
</evidence>
<evidence type="ECO:0000313" key="13">
    <source>
        <dbReference type="EMBL" id="QDO16222.1"/>
    </source>
</evidence>
<dbReference type="GO" id="GO:0006284">
    <property type="term" value="P:base-excision repair"/>
    <property type="evidence" value="ECO:0007669"/>
    <property type="project" value="TreeGrafter"/>
</dbReference>
<feature type="compositionally biased region" description="Basic and acidic residues" evidence="11">
    <location>
        <begin position="58"/>
        <end position="74"/>
    </location>
</feature>
<comment type="cofactor">
    <cofactor evidence="1">
        <name>Mn(2+)</name>
        <dbReference type="ChEBI" id="CHEBI:29035"/>
    </cofactor>
</comment>
<dbReference type="SMART" id="SM00384">
    <property type="entry name" value="AT_hook"/>
    <property type="match status" value="2"/>
</dbReference>
<dbReference type="PROSITE" id="PS51435">
    <property type="entry name" value="AP_NUCLEASE_F1_4"/>
    <property type="match status" value="1"/>
</dbReference>
<evidence type="ECO:0000256" key="9">
    <source>
        <dbReference type="PIRSR" id="PIRSR604808-3"/>
    </source>
</evidence>
<keyword evidence="4 8" id="KW-0479">Metal-binding</keyword>
<comment type="cofactor">
    <cofactor evidence="8 10">
        <name>Mg(2+)</name>
        <dbReference type="ChEBI" id="CHEBI:18420"/>
    </cofactor>
    <cofactor evidence="8 10">
        <name>Mn(2+)</name>
        <dbReference type="ChEBI" id="CHEBI:29035"/>
    </cofactor>
    <text evidence="8 10">Probably binds two magnesium or manganese ions per subunit.</text>
</comment>
<evidence type="ECO:0000256" key="8">
    <source>
        <dbReference type="PIRSR" id="PIRSR604808-2"/>
    </source>
</evidence>
<name>A0A516AFX8_LINPO</name>
<protein>
    <recommendedName>
        <fullName evidence="10">DNA-(apurinic or apyrimidinic site) endonuclease</fullName>
        <ecNumber evidence="10">3.1.-.-</ecNumber>
    </recommendedName>
</protein>
<keyword evidence="7" id="KW-0539">Nucleus</keyword>
<dbReference type="Pfam" id="PF02178">
    <property type="entry name" value="AT_hook"/>
    <property type="match status" value="2"/>
</dbReference>
<dbReference type="InterPro" id="IPR004808">
    <property type="entry name" value="AP_endonuc_1"/>
</dbReference>
<dbReference type="GO" id="GO:0003677">
    <property type="term" value="F:DNA binding"/>
    <property type="evidence" value="ECO:0007669"/>
    <property type="project" value="InterPro"/>
</dbReference>
<proteinExistence type="evidence at transcript level"/>
<reference evidence="13" key="1">
    <citation type="journal article" date="2019" name="Microorganisms">
        <title>DNA Damage Response Pathways in Dinoflagellates.</title>
        <authorList>
            <person name="Li C."/>
            <person name="Wong J."/>
        </authorList>
    </citation>
    <scope>NUCLEOTIDE SEQUENCE</scope>
</reference>
<keyword evidence="8" id="KW-0464">Manganese</keyword>
<accession>A0A516AFX8</accession>
<sequence>MPEAETAPTPAKRGRGRPKKAASTASLAEGPAAEAPAAGQAAEATPPKAGKRGRPKKAAKEEAPAAESPAKEQQADGDGATEAPEPKRAKRAAAPKRDKNSPLPRSLTPRELEPPTGSRVLRLLSVNVAGLRAVLNGDKAKLLRALVDQETPDVLCINEHKLKEEDVAAAEEQLKELLPKEYATAHWACSTAKKGYSGVAMLLRHAPDGQAGAIREPAAAAVAQGMGPEHEEDPIISQEGRVLTLELPELVVVATYVPNSGADLQRLEYRVDREAKQCWDRALTGYVRGLQEAKSKPVVLLGDMNCCQGVRDIWNMHDRPDFPEGLAQKPLEEQYTGLTSLKKFAGLTPEERGSFPRMLEEAGLVDTFRRLHPEASGVFSYFSTRIVQNRPMNKGLRLDYVLASSSLCAHLRPRTAGEAPPAEKNPGEEAPPAPRVLDSFILDEQELIADHAAVGCHVLLPPP</sequence>
<dbReference type="NCBIfam" id="TIGR00633">
    <property type="entry name" value="xth"/>
    <property type="match status" value="1"/>
</dbReference>
<dbReference type="EC" id="3.1.-.-" evidence="10"/>
<evidence type="ECO:0000256" key="11">
    <source>
        <dbReference type="SAM" id="MobiDB-lite"/>
    </source>
</evidence>
<feature type="binding site" evidence="8">
    <location>
        <position position="303"/>
    </location>
    <ligand>
        <name>Mg(2+)</name>
        <dbReference type="ChEBI" id="CHEBI:18420"/>
        <label>1</label>
    </ligand>
</feature>
<feature type="binding site" evidence="8">
    <location>
        <position position="159"/>
    </location>
    <ligand>
        <name>Mg(2+)</name>
        <dbReference type="ChEBI" id="CHEBI:18420"/>
        <label>1</label>
    </ligand>
</feature>
<dbReference type="InterPro" id="IPR000637">
    <property type="entry name" value="HMGI/Y_DNA-bd_CS"/>
</dbReference>
<keyword evidence="6 8" id="KW-0460">Magnesium</keyword>